<dbReference type="AlphaFoldDB" id="A0A0A9CEM4"/>
<dbReference type="EMBL" id="GBRH01226055">
    <property type="protein sequence ID" value="JAD71840.1"/>
    <property type="molecule type" value="Transcribed_RNA"/>
</dbReference>
<accession>A0A0A9CEM4</accession>
<proteinExistence type="predicted"/>
<reference evidence="1" key="1">
    <citation type="submission" date="2014-09" db="EMBL/GenBank/DDBJ databases">
        <authorList>
            <person name="Magalhaes I.L.F."/>
            <person name="Oliveira U."/>
            <person name="Santos F.R."/>
            <person name="Vidigal T.H.D.A."/>
            <person name="Brescovit A.D."/>
            <person name="Santos A.J."/>
        </authorList>
    </citation>
    <scope>NUCLEOTIDE SEQUENCE</scope>
    <source>
        <tissue evidence="1">Shoot tissue taken approximately 20 cm above the soil surface</tissue>
    </source>
</reference>
<organism evidence="1">
    <name type="scientific">Arundo donax</name>
    <name type="common">Giant reed</name>
    <name type="synonym">Donax arundinaceus</name>
    <dbReference type="NCBI Taxonomy" id="35708"/>
    <lineage>
        <taxon>Eukaryota</taxon>
        <taxon>Viridiplantae</taxon>
        <taxon>Streptophyta</taxon>
        <taxon>Embryophyta</taxon>
        <taxon>Tracheophyta</taxon>
        <taxon>Spermatophyta</taxon>
        <taxon>Magnoliopsida</taxon>
        <taxon>Liliopsida</taxon>
        <taxon>Poales</taxon>
        <taxon>Poaceae</taxon>
        <taxon>PACMAD clade</taxon>
        <taxon>Arundinoideae</taxon>
        <taxon>Arundineae</taxon>
        <taxon>Arundo</taxon>
    </lineage>
</organism>
<sequence>MHNKSNITKLHYNCKNLSQKYKTTLLESCHTTTVFLSLCITELHFYKRISNYTLIVILYHKTIHFRNLCRKNTLISPFHFKKKKIHF</sequence>
<reference evidence="1" key="2">
    <citation type="journal article" date="2015" name="Data Brief">
        <title>Shoot transcriptome of the giant reed, Arundo donax.</title>
        <authorList>
            <person name="Barrero R.A."/>
            <person name="Guerrero F.D."/>
            <person name="Moolhuijzen P."/>
            <person name="Goolsby J.A."/>
            <person name="Tidwell J."/>
            <person name="Bellgard S.E."/>
            <person name="Bellgard M.I."/>
        </authorList>
    </citation>
    <scope>NUCLEOTIDE SEQUENCE</scope>
    <source>
        <tissue evidence="1">Shoot tissue taken approximately 20 cm above the soil surface</tissue>
    </source>
</reference>
<evidence type="ECO:0000313" key="1">
    <source>
        <dbReference type="EMBL" id="JAD71840.1"/>
    </source>
</evidence>
<name>A0A0A9CEM4_ARUDO</name>
<protein>
    <submittedName>
        <fullName evidence="1">Uncharacterized protein</fullName>
    </submittedName>
</protein>